<protein>
    <recommendedName>
        <fullName evidence="2">Carboxylesterase type B domain-containing protein</fullName>
    </recommendedName>
</protein>
<dbReference type="InterPro" id="IPR029058">
    <property type="entry name" value="AB_hydrolase_fold"/>
</dbReference>
<sequence length="121" mass="12985">MRSLACLLPAVLCGVVYAQSSVTVSTTSGTLRGIEQDGVMSFKGIRFAEPPTGSLRWEPPVPFLSTATHNATILSPACVQQFAFAGANLSEFLFNNPQDPPVENEDCLFLFVPAIVHARVC</sequence>
<dbReference type="Pfam" id="PF00135">
    <property type="entry name" value="COesterase"/>
    <property type="match status" value="1"/>
</dbReference>
<dbReference type="SUPFAM" id="SSF53474">
    <property type="entry name" value="alpha/beta-Hydrolases"/>
    <property type="match status" value="1"/>
</dbReference>
<name>A0A0D0BLT1_9AGAR</name>
<dbReference type="PANTHER" id="PTHR11559">
    <property type="entry name" value="CARBOXYLESTERASE"/>
    <property type="match status" value="1"/>
</dbReference>
<dbReference type="HOGENOM" id="CLU_2038342_0_0_1"/>
<evidence type="ECO:0000259" key="2">
    <source>
        <dbReference type="Pfam" id="PF00135"/>
    </source>
</evidence>
<dbReference type="Gene3D" id="3.40.50.1820">
    <property type="entry name" value="alpha/beta hydrolase"/>
    <property type="match status" value="1"/>
</dbReference>
<feature type="chain" id="PRO_5002219601" description="Carboxylesterase type B domain-containing protein" evidence="1">
    <location>
        <begin position="19"/>
        <end position="121"/>
    </location>
</feature>
<reference evidence="3 4" key="1">
    <citation type="submission" date="2014-04" db="EMBL/GenBank/DDBJ databases">
        <title>Evolutionary Origins and Diversification of the Mycorrhizal Mutualists.</title>
        <authorList>
            <consortium name="DOE Joint Genome Institute"/>
            <consortium name="Mycorrhizal Genomics Consortium"/>
            <person name="Kohler A."/>
            <person name="Kuo A."/>
            <person name="Nagy L.G."/>
            <person name="Floudas D."/>
            <person name="Copeland A."/>
            <person name="Barry K.W."/>
            <person name="Cichocki N."/>
            <person name="Veneault-Fourrey C."/>
            <person name="LaButti K."/>
            <person name="Lindquist E.A."/>
            <person name="Lipzen A."/>
            <person name="Lundell T."/>
            <person name="Morin E."/>
            <person name="Murat C."/>
            <person name="Riley R."/>
            <person name="Ohm R."/>
            <person name="Sun H."/>
            <person name="Tunlid A."/>
            <person name="Henrissat B."/>
            <person name="Grigoriev I.V."/>
            <person name="Hibbett D.S."/>
            <person name="Martin F."/>
        </authorList>
    </citation>
    <scope>NUCLEOTIDE SEQUENCE [LARGE SCALE GENOMIC DNA]</scope>
    <source>
        <strain evidence="3 4">FD-317 M1</strain>
    </source>
</reference>
<evidence type="ECO:0000313" key="3">
    <source>
        <dbReference type="EMBL" id="KIK55761.1"/>
    </source>
</evidence>
<organism evidence="3 4">
    <name type="scientific">Collybiopsis luxurians FD-317 M1</name>
    <dbReference type="NCBI Taxonomy" id="944289"/>
    <lineage>
        <taxon>Eukaryota</taxon>
        <taxon>Fungi</taxon>
        <taxon>Dikarya</taxon>
        <taxon>Basidiomycota</taxon>
        <taxon>Agaricomycotina</taxon>
        <taxon>Agaricomycetes</taxon>
        <taxon>Agaricomycetidae</taxon>
        <taxon>Agaricales</taxon>
        <taxon>Marasmiineae</taxon>
        <taxon>Omphalotaceae</taxon>
        <taxon>Collybiopsis</taxon>
        <taxon>Collybiopsis luxurians</taxon>
    </lineage>
</organism>
<dbReference type="AlphaFoldDB" id="A0A0D0BLT1"/>
<gene>
    <name evidence="3" type="ORF">GYMLUDRAFT_831123</name>
</gene>
<feature type="domain" description="Carboxylesterase type B" evidence="2">
    <location>
        <begin position="22"/>
        <end position="112"/>
    </location>
</feature>
<evidence type="ECO:0000256" key="1">
    <source>
        <dbReference type="SAM" id="SignalP"/>
    </source>
</evidence>
<accession>A0A0D0BLT1</accession>
<keyword evidence="4" id="KW-1185">Reference proteome</keyword>
<keyword evidence="1" id="KW-0732">Signal</keyword>
<dbReference type="InterPro" id="IPR002018">
    <property type="entry name" value="CarbesteraseB"/>
</dbReference>
<proteinExistence type="predicted"/>
<dbReference type="EMBL" id="KN834803">
    <property type="protein sequence ID" value="KIK55761.1"/>
    <property type="molecule type" value="Genomic_DNA"/>
</dbReference>
<feature type="signal peptide" evidence="1">
    <location>
        <begin position="1"/>
        <end position="18"/>
    </location>
</feature>
<evidence type="ECO:0000313" key="4">
    <source>
        <dbReference type="Proteomes" id="UP000053593"/>
    </source>
</evidence>
<dbReference type="OrthoDB" id="408631at2759"/>
<dbReference type="Proteomes" id="UP000053593">
    <property type="component" value="Unassembled WGS sequence"/>
</dbReference>
<dbReference type="InterPro" id="IPR050309">
    <property type="entry name" value="Type-B_Carboxylest/Lipase"/>
</dbReference>